<dbReference type="RefSeq" id="WP_174653615.1">
    <property type="nucleotide sequence ID" value="NZ_JAKRVX010000003.1"/>
</dbReference>
<evidence type="ECO:0000256" key="1">
    <source>
        <dbReference type="SAM" id="Phobius"/>
    </source>
</evidence>
<name>A0AAE3K8Q4_9EURY</name>
<dbReference type="EMBL" id="JAKRVX010000003">
    <property type="protein sequence ID" value="MCL9817288.1"/>
    <property type="molecule type" value="Genomic_DNA"/>
</dbReference>
<accession>A0AAE3K8Q4</accession>
<sequence length="432" mass="47809">MRRKILIVLVLIGIAFVFIGGPSLFASPSTSDVAPEEDEAPDLVTFDDSESGFWAFMNSAQSFEKRSPINVIVRGDSGDVIQALSEEGNGEWEEMSENETDAEPETYSFLSEEQHHATGLEWGEAAGTTRYAWVDPGPNESGYWMTETLQLDNGDYYGHRMHIRLYEAPNENDNWVAMQGHTEHFDWFTLRHRVDGVESAQLAIERDFMSLPSIDNRSDVTRINIENSGPSDADGWATLVDLVGMILLPVGMGLTMASQFGDRTTSVLNRHLTRVDRKRIAVVTDRIEARHLMLAATILTLFLGVRIIGVVLERHVDFLSMHMIAALLYPIIAIGIPVATYAIAHGLERRMDAAITASLTLAVAIWIDYGAMGVDSLPIDVVVQRMFVVVTIGLIAAGAARRATRDTHWNSLLLTGVLIWVLVLGGTLFGYF</sequence>
<reference evidence="2" key="1">
    <citation type="journal article" date="2022" name="Syst. Appl. Microbiol.">
        <title>Natronocalculus amylovorans gen. nov., sp. nov., and Natranaeroarchaeum aerophilus sp. nov., dominant culturable amylolytic natronoarchaea from hypersaline soda lakes in southwestern Siberia.</title>
        <authorList>
            <person name="Sorokin D.Y."/>
            <person name="Elcheninov A.G."/>
            <person name="Khizhniak T.V."/>
            <person name="Koenen M."/>
            <person name="Bale N.J."/>
            <person name="Damste J.S.S."/>
            <person name="Kublanov I.V."/>
        </authorList>
    </citation>
    <scope>NUCLEOTIDE SEQUENCE</scope>
    <source>
        <strain evidence="2">AArc-St2</strain>
    </source>
</reference>
<comment type="caution">
    <text evidence="2">The sequence shown here is derived from an EMBL/GenBank/DDBJ whole genome shotgun (WGS) entry which is preliminary data.</text>
</comment>
<gene>
    <name evidence="2" type="ORF">AArcSt2_10065</name>
</gene>
<keyword evidence="1" id="KW-1133">Transmembrane helix</keyword>
<feature type="transmembrane region" description="Helical" evidence="1">
    <location>
        <begin position="351"/>
        <end position="369"/>
    </location>
</feature>
<proteinExistence type="predicted"/>
<keyword evidence="1" id="KW-0472">Membrane</keyword>
<reference evidence="2" key="2">
    <citation type="submission" date="2022-02" db="EMBL/GenBank/DDBJ databases">
        <authorList>
            <person name="Elcheninov A.G."/>
            <person name="Sorokin D.Y."/>
            <person name="Kublanov I.V."/>
        </authorList>
    </citation>
    <scope>NUCLEOTIDE SEQUENCE</scope>
    <source>
        <strain evidence="2">AArc-St2</strain>
    </source>
</reference>
<feature type="transmembrane region" description="Helical" evidence="1">
    <location>
        <begin position="324"/>
        <end position="344"/>
    </location>
</feature>
<feature type="transmembrane region" description="Helical" evidence="1">
    <location>
        <begin position="292"/>
        <end position="312"/>
    </location>
</feature>
<organism evidence="2 3">
    <name type="scientific">Natronocalculus amylovorans</name>
    <dbReference type="NCBI Taxonomy" id="2917812"/>
    <lineage>
        <taxon>Archaea</taxon>
        <taxon>Methanobacteriati</taxon>
        <taxon>Methanobacteriota</taxon>
        <taxon>Stenosarchaea group</taxon>
        <taxon>Halobacteria</taxon>
        <taxon>Halobacteriales</taxon>
        <taxon>Haloferacaceae</taxon>
        <taxon>Natronocalculus</taxon>
    </lineage>
</organism>
<keyword evidence="1" id="KW-0812">Transmembrane</keyword>
<keyword evidence="3" id="KW-1185">Reference proteome</keyword>
<dbReference type="Proteomes" id="UP001203207">
    <property type="component" value="Unassembled WGS sequence"/>
</dbReference>
<evidence type="ECO:0000313" key="3">
    <source>
        <dbReference type="Proteomes" id="UP001203207"/>
    </source>
</evidence>
<evidence type="ECO:0000313" key="2">
    <source>
        <dbReference type="EMBL" id="MCL9817288.1"/>
    </source>
</evidence>
<dbReference type="AlphaFoldDB" id="A0AAE3K8Q4"/>
<feature type="transmembrane region" description="Helical" evidence="1">
    <location>
        <begin position="381"/>
        <end position="400"/>
    </location>
</feature>
<feature type="transmembrane region" description="Helical" evidence="1">
    <location>
        <begin position="412"/>
        <end position="431"/>
    </location>
</feature>
<feature type="transmembrane region" description="Helical" evidence="1">
    <location>
        <begin position="236"/>
        <end position="257"/>
    </location>
</feature>
<protein>
    <submittedName>
        <fullName evidence="2">Uncharacterized protein</fullName>
    </submittedName>
</protein>